<evidence type="ECO:0000256" key="1">
    <source>
        <dbReference type="SAM" id="MobiDB-lite"/>
    </source>
</evidence>
<name>A0A0C2HHC8_9STAP</name>
<evidence type="ECO:0000256" key="2">
    <source>
        <dbReference type="SAM" id="Phobius"/>
    </source>
</evidence>
<keyword evidence="4" id="KW-0808">Transferase</keyword>
<comment type="caution">
    <text evidence="4">The sequence shown here is derived from an EMBL/GenBank/DDBJ whole genome shotgun (WGS) entry which is preliminary data.</text>
</comment>
<feature type="transmembrane region" description="Helical" evidence="2">
    <location>
        <begin position="257"/>
        <end position="282"/>
    </location>
</feature>
<evidence type="ECO:0000313" key="5">
    <source>
        <dbReference type="EMBL" id="MDB0580277.1"/>
    </source>
</evidence>
<dbReference type="Pfam" id="PF00535">
    <property type="entry name" value="Glycos_transf_2"/>
    <property type="match status" value="1"/>
</dbReference>
<dbReference type="Proteomes" id="UP000527860">
    <property type="component" value="Unassembled WGS sequence"/>
</dbReference>
<dbReference type="Gene3D" id="3.90.550.10">
    <property type="entry name" value="Spore Coat Polysaccharide Biosynthesis Protein SpsA, Chain A"/>
    <property type="match status" value="1"/>
</dbReference>
<sequence>MISIIIPVLNESENIAGLATEIDSVMTVLDREYEVIFIDDGSTDGTLDELKQIAGSTVRYLSFSRNFGKEAAIIAGLENAHGDAVIIMDGDMQHPPSMISEMIEQFEAGFDQVVAKRNRSGEPLSRRLPSTLFYRLMNFTSTVRLVDGEGDFRLISRKVVDAILLLSENNRFSKGIFEWVGFNKTVIEFDHIDRGSGRSTFNPLKLLDYAIDGISAFNHRPLRICFYLGLAVFMVSIAYILYMFVSILINGVEVPGYFTIIASLLLLGSIQLFSLGMIGEYVGRIYVETKNRPKYIVRESSESETEQGGQHETKQYNK</sequence>
<keyword evidence="2" id="KW-0472">Membrane</keyword>
<dbReference type="RefSeq" id="WP_040105648.1">
    <property type="nucleotide sequence ID" value="NZ_JABEVU030000001.1"/>
</dbReference>
<dbReference type="STRING" id="45670.SN16_05675"/>
<dbReference type="CDD" id="cd04187">
    <property type="entry name" value="DPM1_like_bac"/>
    <property type="match status" value="1"/>
</dbReference>
<reference evidence="5" key="2">
    <citation type="submission" date="2020-04" db="EMBL/GenBank/DDBJ databases">
        <authorList>
            <person name="Tanveer F."/>
            <person name="Xie Y."/>
            <person name="Shinwari Z.K."/>
        </authorList>
    </citation>
    <scope>NUCLEOTIDE SEQUENCE</scope>
    <source>
        <strain evidence="5">MOSEL-ME25</strain>
    </source>
</reference>
<gene>
    <name evidence="5" type="ORF">F7P68_0007020</name>
    <name evidence="4" type="ORF">SN16_05675</name>
</gene>
<evidence type="ECO:0000259" key="3">
    <source>
        <dbReference type="Pfam" id="PF00535"/>
    </source>
</evidence>
<keyword evidence="2" id="KW-0812">Transmembrane</keyword>
<keyword evidence="7" id="KW-1185">Reference proteome</keyword>
<dbReference type="PANTHER" id="PTHR48090">
    <property type="entry name" value="UNDECAPRENYL-PHOSPHATE 4-DEOXY-4-FORMAMIDO-L-ARABINOSE TRANSFERASE-RELATED"/>
    <property type="match status" value="1"/>
</dbReference>
<keyword evidence="2" id="KW-1133">Transmembrane helix</keyword>
<feature type="domain" description="Glycosyltransferase 2-like" evidence="3">
    <location>
        <begin position="3"/>
        <end position="163"/>
    </location>
</feature>
<protein>
    <submittedName>
        <fullName evidence="4 5">Glycosyltransferase</fullName>
    </submittedName>
</protein>
<reference evidence="5" key="3">
    <citation type="submission" date="2022-12" db="EMBL/GenBank/DDBJ databases">
        <title>Genome analysis and biological profiling of marine Salinicoccus roseus MOSEL-ME25.</title>
        <authorList>
            <person name="Mirza F.T."/>
            <person name="Xie Y."/>
            <person name="Shinwari Z.K."/>
        </authorList>
    </citation>
    <scope>NUCLEOTIDE SEQUENCE</scope>
    <source>
        <strain evidence="5">MOSEL-ME25</strain>
    </source>
</reference>
<reference evidence="4 6" key="1">
    <citation type="submission" date="2015-01" db="EMBL/GenBank/DDBJ databases">
        <title>Genome sequences of high lactate-tolerant strain Salinicoccus roseus W12 with industrial interest.</title>
        <authorList>
            <person name="Wang H."/>
            <person name="Yu B."/>
        </authorList>
    </citation>
    <scope>NUCLEOTIDE SEQUENCE [LARGE SCALE GENOMIC DNA]</scope>
    <source>
        <strain evidence="4 6">W12</strain>
    </source>
</reference>
<dbReference type="EMBL" id="JXII01000004">
    <property type="protein sequence ID" value="KIH71049.1"/>
    <property type="molecule type" value="Genomic_DNA"/>
</dbReference>
<evidence type="ECO:0000313" key="6">
    <source>
        <dbReference type="Proteomes" id="UP000031546"/>
    </source>
</evidence>
<dbReference type="SUPFAM" id="SSF53448">
    <property type="entry name" value="Nucleotide-diphospho-sugar transferases"/>
    <property type="match status" value="1"/>
</dbReference>
<accession>A0A0C2HHC8</accession>
<feature type="compositionally biased region" description="Basic and acidic residues" evidence="1">
    <location>
        <begin position="309"/>
        <end position="318"/>
    </location>
</feature>
<dbReference type="InterPro" id="IPR029044">
    <property type="entry name" value="Nucleotide-diphossugar_trans"/>
</dbReference>
<proteinExistence type="predicted"/>
<dbReference type="AlphaFoldDB" id="A0A0C2HHC8"/>
<dbReference type="GO" id="GO:0016740">
    <property type="term" value="F:transferase activity"/>
    <property type="evidence" value="ECO:0007669"/>
    <property type="project" value="UniProtKB-KW"/>
</dbReference>
<dbReference type="InterPro" id="IPR050256">
    <property type="entry name" value="Glycosyltransferase_2"/>
</dbReference>
<dbReference type="EMBL" id="JABEVU030000001">
    <property type="protein sequence ID" value="MDB0580277.1"/>
    <property type="molecule type" value="Genomic_DNA"/>
</dbReference>
<dbReference type="InterPro" id="IPR001173">
    <property type="entry name" value="Glyco_trans_2-like"/>
</dbReference>
<organism evidence="4 6">
    <name type="scientific">Salinicoccus roseus</name>
    <dbReference type="NCBI Taxonomy" id="45670"/>
    <lineage>
        <taxon>Bacteria</taxon>
        <taxon>Bacillati</taxon>
        <taxon>Bacillota</taxon>
        <taxon>Bacilli</taxon>
        <taxon>Bacillales</taxon>
        <taxon>Staphylococcaceae</taxon>
        <taxon>Salinicoccus</taxon>
    </lineage>
</organism>
<evidence type="ECO:0000313" key="4">
    <source>
        <dbReference type="EMBL" id="KIH71049.1"/>
    </source>
</evidence>
<evidence type="ECO:0000313" key="7">
    <source>
        <dbReference type="Proteomes" id="UP000527860"/>
    </source>
</evidence>
<feature type="transmembrane region" description="Helical" evidence="2">
    <location>
        <begin position="224"/>
        <end position="245"/>
    </location>
</feature>
<feature type="region of interest" description="Disordered" evidence="1">
    <location>
        <begin position="298"/>
        <end position="318"/>
    </location>
</feature>
<dbReference type="GeneID" id="77845039"/>
<dbReference type="Proteomes" id="UP000031546">
    <property type="component" value="Unassembled WGS sequence"/>
</dbReference>
<dbReference type="GO" id="GO:0005886">
    <property type="term" value="C:plasma membrane"/>
    <property type="evidence" value="ECO:0007669"/>
    <property type="project" value="TreeGrafter"/>
</dbReference>
<dbReference type="OrthoDB" id="9807778at2"/>
<dbReference type="PANTHER" id="PTHR48090:SF8">
    <property type="entry name" value="GLYCOSYLTRANSFERASE CSBB-RELATED"/>
    <property type="match status" value="1"/>
</dbReference>